<keyword evidence="3" id="KW-1185">Reference proteome</keyword>
<dbReference type="GO" id="GO:0006629">
    <property type="term" value="P:lipid metabolic process"/>
    <property type="evidence" value="ECO:0007669"/>
    <property type="project" value="InterPro"/>
</dbReference>
<accession>A0AAV9J5S2</accession>
<dbReference type="InterPro" id="IPR051057">
    <property type="entry name" value="PI-PLC_domain"/>
</dbReference>
<dbReference type="EMBL" id="JAVFHQ010000069">
    <property type="protein sequence ID" value="KAK4540337.1"/>
    <property type="molecule type" value="Genomic_DNA"/>
</dbReference>
<sequence>MAAATLLTLTALLGLSDPAVAAAFPKPSSQNYASSSTSSSLAELALGKVLNDASPVFGDYADVGSKTSIWMKSYPDDTPLVQMNIPGTHDAATWNYSLATQQALAHVVNLVDDTEYDPAYYRCQNRSMVNMLDAGIRAFDLRYAYDVTNTTLTFWHGPGLQSETATVDDVMYGFYHWLDQHPSEAVFLSFQYEGSTSMYSTSDPSVQLMLFNALTSPAARQYILQTMGSIGTLGQARGKITLLKRFDFDMLPTSYTYALPGLHFSPNNWTDNSPNITLIYNSTTAATAYIEDYYQPLTPANSSYEDNIQWKLNATESHLRMAATTHPDSLFWSFASSTNLANNLPVTPAMQALGLGNASTPGGGVNQRLVPFLEGMKGKRLGIVMFDFYETPGDLLPLFLSLLPPGKASSYAV</sequence>
<dbReference type="AlphaFoldDB" id="A0AAV9J5S2"/>
<protein>
    <recommendedName>
        <fullName evidence="4">Phosphatidylinositol-specific phospholipase C X domain-containing protein</fullName>
    </recommendedName>
</protein>
<evidence type="ECO:0008006" key="4">
    <source>
        <dbReference type="Google" id="ProtNLM"/>
    </source>
</evidence>
<keyword evidence="1" id="KW-0732">Signal</keyword>
<dbReference type="PANTHER" id="PTHR13593:SF116">
    <property type="entry name" value="PLC-LIKE PHOSPHODIESTERASE"/>
    <property type="match status" value="1"/>
</dbReference>
<dbReference type="CDD" id="cd08586">
    <property type="entry name" value="PI-PLCc_BcPLC_like"/>
    <property type="match status" value="1"/>
</dbReference>
<dbReference type="PANTHER" id="PTHR13593">
    <property type="match status" value="1"/>
</dbReference>
<comment type="caution">
    <text evidence="2">The sequence shown here is derived from an EMBL/GenBank/DDBJ whole genome shotgun (WGS) entry which is preliminary data.</text>
</comment>
<organism evidence="2 3">
    <name type="scientific">Oleoguttula mirabilis</name>
    <dbReference type="NCBI Taxonomy" id="1507867"/>
    <lineage>
        <taxon>Eukaryota</taxon>
        <taxon>Fungi</taxon>
        <taxon>Dikarya</taxon>
        <taxon>Ascomycota</taxon>
        <taxon>Pezizomycotina</taxon>
        <taxon>Dothideomycetes</taxon>
        <taxon>Dothideomycetidae</taxon>
        <taxon>Mycosphaerellales</taxon>
        <taxon>Teratosphaeriaceae</taxon>
        <taxon>Oleoguttula</taxon>
    </lineage>
</organism>
<dbReference type="Gene3D" id="3.20.20.190">
    <property type="entry name" value="Phosphatidylinositol (PI) phosphodiesterase"/>
    <property type="match status" value="1"/>
</dbReference>
<evidence type="ECO:0000313" key="3">
    <source>
        <dbReference type="Proteomes" id="UP001324427"/>
    </source>
</evidence>
<dbReference type="Proteomes" id="UP001324427">
    <property type="component" value="Unassembled WGS sequence"/>
</dbReference>
<feature type="chain" id="PRO_5043900252" description="Phosphatidylinositol-specific phospholipase C X domain-containing protein" evidence="1">
    <location>
        <begin position="22"/>
        <end position="413"/>
    </location>
</feature>
<evidence type="ECO:0000313" key="2">
    <source>
        <dbReference type="EMBL" id="KAK4540337.1"/>
    </source>
</evidence>
<dbReference type="PROSITE" id="PS50007">
    <property type="entry name" value="PIPLC_X_DOMAIN"/>
    <property type="match status" value="1"/>
</dbReference>
<dbReference type="SUPFAM" id="SSF51695">
    <property type="entry name" value="PLC-like phosphodiesterases"/>
    <property type="match status" value="1"/>
</dbReference>
<name>A0AAV9J5S2_9PEZI</name>
<dbReference type="InterPro" id="IPR017946">
    <property type="entry name" value="PLC-like_Pdiesterase_TIM-brl"/>
</dbReference>
<reference evidence="2 3" key="1">
    <citation type="submission" date="2021-11" db="EMBL/GenBank/DDBJ databases">
        <title>Black yeast isolated from Biological Soil Crust.</title>
        <authorList>
            <person name="Kurbessoian T."/>
        </authorList>
    </citation>
    <scope>NUCLEOTIDE SEQUENCE [LARGE SCALE GENOMIC DNA]</scope>
    <source>
        <strain evidence="2 3">CCFEE 5522</strain>
    </source>
</reference>
<dbReference type="GO" id="GO:0008081">
    <property type="term" value="F:phosphoric diester hydrolase activity"/>
    <property type="evidence" value="ECO:0007669"/>
    <property type="project" value="InterPro"/>
</dbReference>
<feature type="signal peptide" evidence="1">
    <location>
        <begin position="1"/>
        <end position="21"/>
    </location>
</feature>
<evidence type="ECO:0000256" key="1">
    <source>
        <dbReference type="SAM" id="SignalP"/>
    </source>
</evidence>
<proteinExistence type="predicted"/>
<gene>
    <name evidence="2" type="ORF">LTR36_009294</name>
</gene>